<accession>A0A8H3F221</accession>
<dbReference type="Proteomes" id="UP000664169">
    <property type="component" value="Unassembled WGS sequence"/>
</dbReference>
<comment type="function">
    <text evidence="4">Part of the endoplasmic reticulum membrane protein complex (EMC) that enables the energy-independent insertion into endoplasmic reticulum membranes of newly synthesized membrane proteins.</text>
</comment>
<dbReference type="GO" id="GO:0072546">
    <property type="term" value="C:EMC complex"/>
    <property type="evidence" value="ECO:0007669"/>
    <property type="project" value="UniProtKB-UniRule"/>
</dbReference>
<dbReference type="Gene3D" id="1.25.40.10">
    <property type="entry name" value="Tetratricopeptide repeat domain"/>
    <property type="match status" value="1"/>
</dbReference>
<name>A0A8H3F221_9LECA</name>
<dbReference type="InterPro" id="IPR011990">
    <property type="entry name" value="TPR-like_helical_dom_sf"/>
</dbReference>
<keyword evidence="1" id="KW-0677">Repeat</keyword>
<gene>
    <name evidence="6" type="ORF">GOMPHAMPRED_001065</name>
</gene>
<dbReference type="InterPro" id="IPR055217">
    <property type="entry name" value="TPR_EMC2"/>
</dbReference>
<protein>
    <recommendedName>
        <fullName evidence="4">ER membrane protein complex subunit 2</fullName>
    </recommendedName>
</protein>
<reference evidence="6" key="1">
    <citation type="submission" date="2021-03" db="EMBL/GenBank/DDBJ databases">
        <authorList>
            <person name="Tagirdzhanova G."/>
        </authorList>
    </citation>
    <scope>NUCLEOTIDE SEQUENCE</scope>
</reference>
<dbReference type="PROSITE" id="PS50005">
    <property type="entry name" value="TPR"/>
    <property type="match status" value="1"/>
</dbReference>
<keyword evidence="2 3" id="KW-0802">TPR repeat</keyword>
<keyword evidence="4" id="KW-0256">Endoplasmic reticulum</keyword>
<evidence type="ECO:0000259" key="5">
    <source>
        <dbReference type="Pfam" id="PF22890"/>
    </source>
</evidence>
<evidence type="ECO:0000256" key="1">
    <source>
        <dbReference type="ARBA" id="ARBA00022737"/>
    </source>
</evidence>
<dbReference type="OrthoDB" id="124397at2759"/>
<evidence type="ECO:0000256" key="4">
    <source>
        <dbReference type="RuleBase" id="RU367091"/>
    </source>
</evidence>
<dbReference type="Pfam" id="PF22890">
    <property type="entry name" value="TPR_EMC2"/>
    <property type="match status" value="1"/>
</dbReference>
<evidence type="ECO:0000313" key="7">
    <source>
        <dbReference type="Proteomes" id="UP000664169"/>
    </source>
</evidence>
<comment type="subcellular location">
    <subcellularLocation>
        <location evidence="4">Endoplasmic reticulum membrane</location>
        <topology evidence="4">Peripheral membrane protein</topology>
        <orientation evidence="4">Cytoplasmic side</orientation>
    </subcellularLocation>
</comment>
<evidence type="ECO:0000256" key="2">
    <source>
        <dbReference type="ARBA" id="ARBA00022803"/>
    </source>
</evidence>
<sequence>MTMTSSQSSHQFAQVLQDAQAAPEFLQGNSAQLPIFPLSLLSRQTESAELWNTYEKLLVSCLQSGDEKSAHLCLERLINRFGASNERVMALRGVYEEAIAKTPRDLERILQEYETTLAANPVNIPVAKRRITLLQSLSRQADAIKALVELLDFSPSDAEAWMELAELYFSAGMYDRAVFCLEEVLLIAPNAWNIHARLGEVLYISGASDTAKDNAETVELLHSSVQRFCRSIELCDDYLRGYYGLKMATNALFEKAATHTKVSAKTIKDLNDKASGALRKIVDRKDSGYNEDELAAARRLIEKS</sequence>
<comment type="subunit">
    <text evidence="4">Component of the ER membrane protein complex (EMC).</text>
</comment>
<feature type="domain" description="EMC2 TPR-like" evidence="5">
    <location>
        <begin position="111"/>
        <end position="201"/>
    </location>
</feature>
<dbReference type="PANTHER" id="PTHR12760">
    <property type="entry name" value="TETRATRICOPEPTIDE REPEAT PROTEIN"/>
    <property type="match status" value="1"/>
</dbReference>
<proteinExistence type="inferred from homology"/>
<dbReference type="SUPFAM" id="SSF48452">
    <property type="entry name" value="TPR-like"/>
    <property type="match status" value="1"/>
</dbReference>
<keyword evidence="7" id="KW-1185">Reference proteome</keyword>
<evidence type="ECO:0000313" key="6">
    <source>
        <dbReference type="EMBL" id="CAF9916639.1"/>
    </source>
</evidence>
<comment type="similarity">
    <text evidence="4">Belongs to the EMC2 family.</text>
</comment>
<keyword evidence="4" id="KW-0472">Membrane</keyword>
<comment type="caution">
    <text evidence="6">The sequence shown here is derived from an EMBL/GenBank/DDBJ whole genome shotgun (WGS) entry which is preliminary data.</text>
</comment>
<organism evidence="6 7">
    <name type="scientific">Gomphillus americanus</name>
    <dbReference type="NCBI Taxonomy" id="1940652"/>
    <lineage>
        <taxon>Eukaryota</taxon>
        <taxon>Fungi</taxon>
        <taxon>Dikarya</taxon>
        <taxon>Ascomycota</taxon>
        <taxon>Pezizomycotina</taxon>
        <taxon>Lecanoromycetes</taxon>
        <taxon>OSLEUM clade</taxon>
        <taxon>Ostropomycetidae</taxon>
        <taxon>Ostropales</taxon>
        <taxon>Graphidaceae</taxon>
        <taxon>Gomphilloideae</taxon>
        <taxon>Gomphillus</taxon>
    </lineage>
</organism>
<dbReference type="AlphaFoldDB" id="A0A8H3F221"/>
<dbReference type="EMBL" id="CAJPDQ010000011">
    <property type="protein sequence ID" value="CAF9916639.1"/>
    <property type="molecule type" value="Genomic_DNA"/>
</dbReference>
<dbReference type="InterPro" id="IPR019734">
    <property type="entry name" value="TPR_rpt"/>
</dbReference>
<evidence type="ECO:0000256" key="3">
    <source>
        <dbReference type="PROSITE-ProRule" id="PRU00339"/>
    </source>
</evidence>
<feature type="repeat" description="TPR" evidence="3">
    <location>
        <begin position="158"/>
        <end position="191"/>
    </location>
</feature>
<dbReference type="SMART" id="SM00028">
    <property type="entry name" value="TPR"/>
    <property type="match status" value="2"/>
</dbReference>
<dbReference type="InterPro" id="IPR039856">
    <property type="entry name" value="EMC2-like"/>
</dbReference>